<proteinExistence type="predicted"/>
<protein>
    <submittedName>
        <fullName evidence="2">Uncharacterized protein</fullName>
    </submittedName>
</protein>
<sequence length="104" mass="12210">MRMKNIKSTTTDDKEQQDTDNSYERLSHIAPRREVPEQYDELNRSSQPSSTNNMSLPENDPENFYHVLEGTDQSVDDETMYQVIDKDPCEDDLYERNVLYDNVA</sequence>
<feature type="region of interest" description="Disordered" evidence="1">
    <location>
        <begin position="1"/>
        <end position="64"/>
    </location>
</feature>
<dbReference type="AlphaFoldDB" id="A0A913WXQ9"/>
<feature type="compositionally biased region" description="Polar residues" evidence="1">
    <location>
        <begin position="44"/>
        <end position="56"/>
    </location>
</feature>
<dbReference type="EnsemblMetazoa" id="XM_021040061.2">
    <property type="protein sequence ID" value="XP_020895720.1"/>
    <property type="gene ID" value="LOC110234671"/>
</dbReference>
<dbReference type="Proteomes" id="UP000887567">
    <property type="component" value="Unplaced"/>
</dbReference>
<evidence type="ECO:0000256" key="1">
    <source>
        <dbReference type="SAM" id="MobiDB-lite"/>
    </source>
</evidence>
<keyword evidence="3" id="KW-1185">Reference proteome</keyword>
<organism evidence="2 3">
    <name type="scientific">Exaiptasia diaphana</name>
    <name type="common">Tropical sea anemone</name>
    <name type="synonym">Aiptasia pulchella</name>
    <dbReference type="NCBI Taxonomy" id="2652724"/>
    <lineage>
        <taxon>Eukaryota</taxon>
        <taxon>Metazoa</taxon>
        <taxon>Cnidaria</taxon>
        <taxon>Anthozoa</taxon>
        <taxon>Hexacorallia</taxon>
        <taxon>Actiniaria</taxon>
        <taxon>Aiptasiidae</taxon>
        <taxon>Exaiptasia</taxon>
    </lineage>
</organism>
<dbReference type="RefSeq" id="XP_020895720.1">
    <property type="nucleotide sequence ID" value="XM_021040061.2"/>
</dbReference>
<evidence type="ECO:0000313" key="3">
    <source>
        <dbReference type="Proteomes" id="UP000887567"/>
    </source>
</evidence>
<name>A0A913WXQ9_EXADI</name>
<evidence type="ECO:0000313" key="2">
    <source>
        <dbReference type="EnsemblMetazoa" id="XP_020895720.1"/>
    </source>
</evidence>
<reference evidence="2" key="1">
    <citation type="submission" date="2022-11" db="UniProtKB">
        <authorList>
            <consortium name="EnsemblMetazoa"/>
        </authorList>
    </citation>
    <scope>IDENTIFICATION</scope>
</reference>
<feature type="compositionally biased region" description="Basic and acidic residues" evidence="1">
    <location>
        <begin position="10"/>
        <end position="36"/>
    </location>
</feature>
<dbReference type="KEGG" id="epa:110234671"/>
<accession>A0A913WXQ9</accession>
<dbReference type="GeneID" id="110234671"/>
<dbReference type="OrthoDB" id="5987063at2759"/>